<dbReference type="AlphaFoldDB" id="A0A7C3VLJ4"/>
<keyword evidence="1" id="KW-0472">Membrane</keyword>
<evidence type="ECO:0000313" key="3">
    <source>
        <dbReference type="EMBL" id="HGG02237.1"/>
    </source>
</evidence>
<evidence type="ECO:0000259" key="2">
    <source>
        <dbReference type="Pfam" id="PF12708"/>
    </source>
</evidence>
<reference evidence="3" key="1">
    <citation type="journal article" date="2020" name="mSystems">
        <title>Genome- and Community-Level Interaction Insights into Carbon Utilization and Element Cycling Functions of Hydrothermarchaeota in Hydrothermal Sediment.</title>
        <authorList>
            <person name="Zhou Z."/>
            <person name="Liu Y."/>
            <person name="Xu W."/>
            <person name="Pan J."/>
            <person name="Luo Z.H."/>
            <person name="Li M."/>
        </authorList>
    </citation>
    <scope>NUCLEOTIDE SEQUENCE [LARGE SCALE GENOMIC DNA]</scope>
    <source>
        <strain evidence="3">SpSt-374</strain>
    </source>
</reference>
<dbReference type="PROSITE" id="PS51257">
    <property type="entry name" value="PROKAR_LIPOPROTEIN"/>
    <property type="match status" value="1"/>
</dbReference>
<dbReference type="InterPro" id="IPR011050">
    <property type="entry name" value="Pectin_lyase_fold/virulence"/>
</dbReference>
<feature type="transmembrane region" description="Helical" evidence="1">
    <location>
        <begin position="12"/>
        <end position="35"/>
    </location>
</feature>
<gene>
    <name evidence="3" type="ORF">ENR15_16735</name>
</gene>
<dbReference type="InterPro" id="IPR024535">
    <property type="entry name" value="RHGA/B-epi-like_pectate_lyase"/>
</dbReference>
<dbReference type="Pfam" id="PF12708">
    <property type="entry name" value="Pect-lyase_RHGA_epim"/>
    <property type="match status" value="1"/>
</dbReference>
<sequence length="566" mass="61498">MSSLSRRQRKLWQLLSLAGFFSCVAVAIYALSLFLHNSPPPEQRANPVTAAISAAAPVAQFPGKNCGSASGGPTDNPVAAKYGNDYSWTDEIKWDCVYNITDFRKNTDIERFNAARDAAAANGGGVVYFPAGEYNFEDNIYLKNGVVLRGDNPNVADAKSSGYAPRSRLVFPKYEPRLTGNGTPNDTAFKKIFTENPSGDSNIGLVNLDINRAAIWIVGDAEGGKHRNLVVFGVRSNNVAEPDPQVPDVSFQDAWLRYSYRFATNIKLNGMENILVANNRLNDAVTDSYEQPGYKVKTADGKSVLTYGEGNKVPFSYTDHYGIVVNRSKSGGFALAATREVEPALFRRGIVIRDNWIYHTMRSAIHAAGDGLVIEGNQITDNPRKQAWAHPTGLKEPRGAATFENRAIDWSGSNVRIVGNQYQVYRHQIMSSHYLSTDGEGILIQECCGGTLVKGAEVANNQGNSYIGFYKVRDMENVKITGNRLLDNVSNSDLIFVVADTNNAPYGMKNVLIENNQVNGSILVKGTAGGSGNVVRNNRGNNSGAIMVSCHVNVSGNTGFAVPPCQ</sequence>
<name>A0A7C3VLJ4_9CYAN</name>
<dbReference type="Gene3D" id="2.160.20.10">
    <property type="entry name" value="Single-stranded right-handed beta-helix, Pectin lyase-like"/>
    <property type="match status" value="1"/>
</dbReference>
<dbReference type="EMBL" id="DSPX01000170">
    <property type="protein sequence ID" value="HGG02237.1"/>
    <property type="molecule type" value="Genomic_DNA"/>
</dbReference>
<organism evidence="3">
    <name type="scientific">Planktothricoides sp. SpSt-374</name>
    <dbReference type="NCBI Taxonomy" id="2282167"/>
    <lineage>
        <taxon>Bacteria</taxon>
        <taxon>Bacillati</taxon>
        <taxon>Cyanobacteriota</taxon>
        <taxon>Cyanophyceae</taxon>
        <taxon>Oscillatoriophycideae</taxon>
        <taxon>Oscillatoriales</taxon>
        <taxon>Oscillatoriaceae</taxon>
        <taxon>Planktothricoides</taxon>
    </lineage>
</organism>
<protein>
    <recommendedName>
        <fullName evidence="2">Rhamnogalacturonase A/B/Epimerase-like pectate lyase domain-containing protein</fullName>
    </recommendedName>
</protein>
<dbReference type="InterPro" id="IPR012334">
    <property type="entry name" value="Pectin_lyas_fold"/>
</dbReference>
<keyword evidence="1" id="KW-0812">Transmembrane</keyword>
<accession>A0A7C3VLJ4</accession>
<dbReference type="SUPFAM" id="SSF51126">
    <property type="entry name" value="Pectin lyase-like"/>
    <property type="match status" value="1"/>
</dbReference>
<keyword evidence="1" id="KW-1133">Transmembrane helix</keyword>
<feature type="domain" description="Rhamnogalacturonase A/B/Epimerase-like pectate lyase" evidence="2">
    <location>
        <begin position="112"/>
        <end position="167"/>
    </location>
</feature>
<evidence type="ECO:0000256" key="1">
    <source>
        <dbReference type="SAM" id="Phobius"/>
    </source>
</evidence>
<proteinExistence type="predicted"/>
<comment type="caution">
    <text evidence="3">The sequence shown here is derived from an EMBL/GenBank/DDBJ whole genome shotgun (WGS) entry which is preliminary data.</text>
</comment>